<feature type="domain" description="F-box" evidence="5">
    <location>
        <begin position="261"/>
        <end position="298"/>
    </location>
</feature>
<feature type="compositionally biased region" description="Low complexity" evidence="4">
    <location>
        <begin position="529"/>
        <end position="561"/>
    </location>
</feature>
<feature type="region of interest" description="Disordered" evidence="4">
    <location>
        <begin position="39"/>
        <end position="239"/>
    </location>
</feature>
<evidence type="ECO:0000313" key="7">
    <source>
        <dbReference type="EMBL" id="GJJ68729.1"/>
    </source>
</evidence>
<dbReference type="PANTHER" id="PTHR13681">
    <property type="entry name" value="SURVIVAL OF MOTOR NEURON-RELATED-SPLICING FACTOR 30-RELATED"/>
    <property type="match status" value="1"/>
</dbReference>
<gene>
    <name evidence="7" type="ORF">EMPS_01075</name>
</gene>
<dbReference type="AlphaFoldDB" id="A0A9P3H261"/>
<dbReference type="InterPro" id="IPR022656">
    <property type="entry name" value="XPA_C"/>
</dbReference>
<reference evidence="7" key="2">
    <citation type="journal article" date="2022" name="Microbiol. Resour. Announc.">
        <title>Whole-Genome Sequence of Entomortierella parvispora E1425, a Mucoromycotan Fungus Associated with Burkholderiaceae-Related Endosymbiotic Bacteria.</title>
        <authorList>
            <person name="Herlambang A."/>
            <person name="Guo Y."/>
            <person name="Takashima Y."/>
            <person name="Narisawa K."/>
            <person name="Ohta H."/>
            <person name="Nishizawa T."/>
        </authorList>
    </citation>
    <scope>NUCLEOTIDE SEQUENCE</scope>
    <source>
        <strain evidence="7">E1425</strain>
    </source>
</reference>
<dbReference type="InterPro" id="IPR037129">
    <property type="entry name" value="XPA_sf"/>
</dbReference>
<keyword evidence="8" id="KW-1185">Reference proteome</keyword>
<feature type="region of interest" description="Disordered" evidence="4">
    <location>
        <begin position="465"/>
        <end position="614"/>
    </location>
</feature>
<dbReference type="OrthoDB" id="68328at2759"/>
<name>A0A9P3H261_9FUNG</name>
<comment type="subcellular location">
    <subcellularLocation>
        <location evidence="1">Nucleus</location>
    </subcellularLocation>
</comment>
<organism evidence="7 8">
    <name type="scientific">Entomortierella parvispora</name>
    <dbReference type="NCBI Taxonomy" id="205924"/>
    <lineage>
        <taxon>Eukaryota</taxon>
        <taxon>Fungi</taxon>
        <taxon>Fungi incertae sedis</taxon>
        <taxon>Mucoromycota</taxon>
        <taxon>Mortierellomycotina</taxon>
        <taxon>Mortierellomycetes</taxon>
        <taxon>Mortierellales</taxon>
        <taxon>Mortierellaceae</taxon>
        <taxon>Entomortierella</taxon>
    </lineage>
</organism>
<evidence type="ECO:0000256" key="2">
    <source>
        <dbReference type="ARBA" id="ARBA00022833"/>
    </source>
</evidence>
<protein>
    <recommendedName>
        <fullName evidence="9">F-box domain-containing protein</fullName>
    </recommendedName>
</protein>
<feature type="compositionally biased region" description="Basic residues" evidence="4">
    <location>
        <begin position="156"/>
        <end position="170"/>
    </location>
</feature>
<feature type="domain" description="XPA C-terminal" evidence="6">
    <location>
        <begin position="390"/>
        <end position="433"/>
    </location>
</feature>
<evidence type="ECO:0000256" key="1">
    <source>
        <dbReference type="ARBA" id="ARBA00004123"/>
    </source>
</evidence>
<evidence type="ECO:0000259" key="5">
    <source>
        <dbReference type="Pfam" id="PF00646"/>
    </source>
</evidence>
<dbReference type="PANTHER" id="PTHR13681:SF24">
    <property type="entry name" value="TUDOR DOMAIN-CONTAINING PROTEIN 3"/>
    <property type="match status" value="1"/>
</dbReference>
<feature type="compositionally biased region" description="Polar residues" evidence="4">
    <location>
        <begin position="515"/>
        <end position="526"/>
    </location>
</feature>
<dbReference type="InterPro" id="IPR009061">
    <property type="entry name" value="DNA-bd_dom_put_sf"/>
</dbReference>
<dbReference type="InterPro" id="IPR036047">
    <property type="entry name" value="F-box-like_dom_sf"/>
</dbReference>
<feature type="compositionally biased region" description="Low complexity" evidence="4">
    <location>
        <begin position="171"/>
        <end position="188"/>
    </location>
</feature>
<evidence type="ECO:0000313" key="8">
    <source>
        <dbReference type="Proteomes" id="UP000827284"/>
    </source>
</evidence>
<dbReference type="InterPro" id="IPR001810">
    <property type="entry name" value="F-box_dom"/>
</dbReference>
<dbReference type="EMBL" id="BQFW01000002">
    <property type="protein sequence ID" value="GJJ68729.1"/>
    <property type="molecule type" value="Genomic_DNA"/>
</dbReference>
<evidence type="ECO:0000256" key="3">
    <source>
        <dbReference type="ARBA" id="ARBA00023242"/>
    </source>
</evidence>
<proteinExistence type="predicted"/>
<dbReference type="Gene3D" id="3.90.530.10">
    <property type="entry name" value="XPA C-terminal domain"/>
    <property type="match status" value="1"/>
</dbReference>
<keyword evidence="2" id="KW-0862">Zinc</keyword>
<feature type="compositionally biased region" description="Basic and acidic residues" evidence="4">
    <location>
        <begin position="207"/>
        <end position="225"/>
    </location>
</feature>
<feature type="compositionally biased region" description="Low complexity" evidence="4">
    <location>
        <begin position="145"/>
        <end position="155"/>
    </location>
</feature>
<accession>A0A9P3H261</accession>
<dbReference type="GO" id="GO:0005634">
    <property type="term" value="C:nucleus"/>
    <property type="evidence" value="ECO:0007669"/>
    <property type="project" value="UniProtKB-SubCell"/>
</dbReference>
<dbReference type="SUPFAM" id="SSF81383">
    <property type="entry name" value="F-box domain"/>
    <property type="match status" value="1"/>
</dbReference>
<dbReference type="CDD" id="cd21075">
    <property type="entry name" value="DBD_XPA-like"/>
    <property type="match status" value="1"/>
</dbReference>
<evidence type="ECO:0000259" key="6">
    <source>
        <dbReference type="Pfam" id="PF05181"/>
    </source>
</evidence>
<feature type="compositionally biased region" description="Low complexity" evidence="4">
    <location>
        <begin position="477"/>
        <end position="514"/>
    </location>
</feature>
<keyword evidence="3" id="KW-0539">Nucleus</keyword>
<comment type="caution">
    <text evidence="7">The sequence shown here is derived from an EMBL/GenBank/DDBJ whole genome shotgun (WGS) entry which is preliminary data.</text>
</comment>
<reference evidence="7" key="1">
    <citation type="submission" date="2021-11" db="EMBL/GenBank/DDBJ databases">
        <authorList>
            <person name="Herlambang A."/>
            <person name="Guo Y."/>
            <person name="Takashima Y."/>
            <person name="Nishizawa T."/>
        </authorList>
    </citation>
    <scope>NUCLEOTIDE SEQUENCE</scope>
    <source>
        <strain evidence="7">E1425</strain>
    </source>
</reference>
<dbReference type="Gene3D" id="1.20.1280.50">
    <property type="match status" value="1"/>
</dbReference>
<dbReference type="SUPFAM" id="SSF46955">
    <property type="entry name" value="Putative DNA-binding domain"/>
    <property type="match status" value="1"/>
</dbReference>
<feature type="compositionally biased region" description="Low complexity" evidence="4">
    <location>
        <begin position="569"/>
        <end position="604"/>
    </location>
</feature>
<dbReference type="Pfam" id="PF00646">
    <property type="entry name" value="F-box"/>
    <property type="match status" value="1"/>
</dbReference>
<evidence type="ECO:0008006" key="9">
    <source>
        <dbReference type="Google" id="ProtNLM"/>
    </source>
</evidence>
<dbReference type="Proteomes" id="UP000827284">
    <property type="component" value="Unassembled WGS sequence"/>
</dbReference>
<sequence>MVRTSSRLAAVAEKAQAQALAEEQARAALAEVAATFRAQQAAKARISSAKKKRIQPKVQHSTSDGTADGADMDTSETNAGTKTSKSKRDATTMGPKKSAASKQVPVLKAKDSSDLKSRKKVLKKKQGVDPEHHPVPTTSLTSDNPSTTATPTTPTKKAKTPAKASTKKAKSTSTASTSFKKTKAPTATVIESVAEKPRVGGKKRKVKKEDEDGDEHKALDPESRPTKRTKRQHGETKQDAVSVMEIRAAAPKGTNPCAWVPTEVWHVILSYLPLSQVAVISLVNTTWLDGCRSYPAWKTICEKNNLGPPKSKYKTFMALACKYSYFICDRCHDLTMKGLTKSEVTLPIKDKDDDDLTWLLCRNCRLAYYGRHPLKLRAKKDPNDGYVNRITRTRALDQYELTTDDLDTLPCTVHQNPHYRNGPPMRLYNEVKVEKLALRVHGGHCGISAAASDLIRKKREAFKLRDSNFNKPRPLPSSQELASQEQASLGQASQEQASQGQASQELASQGQASQELASQGQASQEQAWEEQTSQGQTSQGQASQGQASQEQTLQEQTSQDRSSQEKSSQEQSSQEQSSHQQYSQDQTSQDQTSQDQTSQDQTSQEQEEPLKMEE</sequence>
<dbReference type="Pfam" id="PF05181">
    <property type="entry name" value="XPA_C"/>
    <property type="match status" value="1"/>
</dbReference>
<evidence type="ECO:0000256" key="4">
    <source>
        <dbReference type="SAM" id="MobiDB-lite"/>
    </source>
</evidence>